<dbReference type="InterPro" id="IPR046837">
    <property type="entry name" value="Laa1/Sip1/HEATR5-like_HEAT"/>
</dbReference>
<dbReference type="Pfam" id="PF25468">
    <property type="entry name" value="HEAT_HEATR5A"/>
    <property type="match status" value="1"/>
</dbReference>
<dbReference type="PANTHER" id="PTHR21663:SF0">
    <property type="entry name" value="HEAT REPEAT-CONTAINING PROTEIN 5B"/>
    <property type="match status" value="1"/>
</dbReference>
<dbReference type="WBParaSite" id="SMTH1_58870.1">
    <property type="protein sequence ID" value="SMTH1_58870.1"/>
    <property type="gene ID" value="SMTH1_58870"/>
</dbReference>
<dbReference type="InterPro" id="IPR040108">
    <property type="entry name" value="Laa1/Sip1/HEATR5"/>
</dbReference>
<feature type="region of interest" description="Disordered" evidence="3">
    <location>
        <begin position="239"/>
        <end position="260"/>
    </location>
</feature>
<dbReference type="SUPFAM" id="SSF48371">
    <property type="entry name" value="ARM repeat"/>
    <property type="match status" value="2"/>
</dbReference>
<dbReference type="Proteomes" id="UP000050791">
    <property type="component" value="Unassembled WGS sequence"/>
</dbReference>
<dbReference type="GO" id="GO:0005794">
    <property type="term" value="C:Golgi apparatus"/>
    <property type="evidence" value="ECO:0007669"/>
    <property type="project" value="TreeGrafter"/>
</dbReference>
<dbReference type="PANTHER" id="PTHR21663">
    <property type="entry name" value="HYPOTHETICAL HEAT DOMAIN-CONTAINING"/>
    <property type="match status" value="1"/>
</dbReference>
<organism evidence="4 5">
    <name type="scientific">Schistosoma mattheei</name>
    <dbReference type="NCBI Taxonomy" id="31246"/>
    <lineage>
        <taxon>Eukaryota</taxon>
        <taxon>Metazoa</taxon>
        <taxon>Spiralia</taxon>
        <taxon>Lophotrochozoa</taxon>
        <taxon>Platyhelminthes</taxon>
        <taxon>Trematoda</taxon>
        <taxon>Digenea</taxon>
        <taxon>Strigeidida</taxon>
        <taxon>Schistosomatoidea</taxon>
        <taxon>Schistosomatidae</taxon>
        <taxon>Schistosoma</taxon>
    </lineage>
</organism>
<dbReference type="Pfam" id="PF02985">
    <property type="entry name" value="HEAT"/>
    <property type="match status" value="1"/>
</dbReference>
<reference evidence="5" key="1">
    <citation type="submission" date="2023-11" db="UniProtKB">
        <authorList>
            <consortium name="WormBaseParasite"/>
        </authorList>
    </citation>
    <scope>IDENTIFICATION</scope>
</reference>
<accession>A0AA85BJT9</accession>
<dbReference type="GO" id="GO:0042147">
    <property type="term" value="P:retrograde transport, endosome to Golgi"/>
    <property type="evidence" value="ECO:0007669"/>
    <property type="project" value="TreeGrafter"/>
</dbReference>
<protein>
    <recommendedName>
        <fullName evidence="6">HEAT repeat-containing protein 5B</fullName>
    </recommendedName>
</protein>
<dbReference type="InterPro" id="IPR000357">
    <property type="entry name" value="HEAT"/>
</dbReference>
<dbReference type="GO" id="GO:0005829">
    <property type="term" value="C:cytosol"/>
    <property type="evidence" value="ECO:0007669"/>
    <property type="project" value="GOC"/>
</dbReference>
<dbReference type="InterPro" id="IPR016024">
    <property type="entry name" value="ARM-type_fold"/>
</dbReference>
<proteinExistence type="inferred from homology"/>
<dbReference type="GO" id="GO:0006897">
    <property type="term" value="P:endocytosis"/>
    <property type="evidence" value="ECO:0007669"/>
    <property type="project" value="TreeGrafter"/>
</dbReference>
<comment type="similarity">
    <text evidence="1">Belongs to the HEATR5 family.</text>
</comment>
<evidence type="ECO:0008006" key="6">
    <source>
        <dbReference type="Google" id="ProtNLM"/>
    </source>
</evidence>
<dbReference type="InterPro" id="IPR011989">
    <property type="entry name" value="ARM-like"/>
</dbReference>
<evidence type="ECO:0000256" key="2">
    <source>
        <dbReference type="ARBA" id="ARBA00022737"/>
    </source>
</evidence>
<dbReference type="GO" id="GO:0030139">
    <property type="term" value="C:endocytic vesicle"/>
    <property type="evidence" value="ECO:0007669"/>
    <property type="project" value="TreeGrafter"/>
</dbReference>
<feature type="region of interest" description="Disordered" evidence="3">
    <location>
        <begin position="419"/>
        <end position="443"/>
    </location>
</feature>
<keyword evidence="2" id="KW-0677">Repeat</keyword>
<sequence length="2758" mass="307009">MSISLLFDEEAYEKVSEVKKPIFVFDWLCSLEKRLVAENRQAIKECQEDLVQQLLSHLTHAPGRPTHKLLGRCFANLFLVGDSLLLYTAVNTCNALLKSRDDGLACINSRLAALSCLGAIYKRLGRMIGRSFEDSVIIMVKLIKQSESLVRCVGSASIVCHKEIYKAVKICMTDRVLYVRVAAVKCLYFLVDHSHSIHTNALEATVSLCLRCMDGSNYATRLETAHTLGHLLAKTQRKRVADTGSDASSSGTVGTSNNSRSKPISLTDALSLLSSGFLKGPGGFLKGTSATDMIKGTSPVNREVRVGVTYAYIEFIVEMGPLWFETNLSTILTHLMNLLLVPRATPTHVEAIYARQCIQYLLGTVFRHLLSESIQLVAISELIKILVYHLQYLQNLHVNEYSMNDGDVFQQIFSSSSSSVTPTLNNNGNTNEPSDSLPNDIFSETGINVTHGDNQATSNVHNLDSVVEPDSGRVRRGIGRQAATATITTTATTGGSSSRSNREQQHQHLVICVLDIISQLIRWLDSLVVQLLDQPTQLTDVLCTCLSHPVQAVRLAAASCLRQLVIVVPSQRIPLLNKCLHCLQQSHRYSAETLLGVTFGITGLLAGVNYSILGLPNNVPDQLFSLAEELLRAANQNSRFALARTQSGWSLLAACITLGPNVVKPHLPRMLLFWRNAFPRSLRELEAEKQRGDAFTWQIMLESRSGALCSIQSFLEYCSPQLLTEDIIHRLLPLIECALNMLGQMNDIVRIYGNHLKIIAGFIRLRLYRILLLLPSTAYTSSYSTVLRELVAEFTLTDNIANVTTSLLKSLSCSEDSITLGSCLQDTDQRLLEEQLQSTILNNSPRALEHDPSYLYLHDGVNNLLATDVTLTNISNTEDENDENLSLTAGTLFHGPSHILLNNNSTFTTSKFYSINSTSNTNTNNLSCGHNLGNFTNSTLSCALQLTGPIPVSVTVIDASIELFGRLFACVSIRHRTQMLEHFTECIRLTKSIRQEAVQINVFAALLSALRHLAETKSTFGDDPALRKAATNLIFATLTSPSVLLRCVAGECLGRLAQVVGESGFLAELAQQIFERLRAIRNPIARAGHCLAIGCLHSYVGGLASGQHLSSSVGVLLAIAQDSSVPEVQVWALHALALVAESGGPIFREYIEPSLNLVLQLLLKSPSAMHEIQRSLGRLFAALITTLGPELRGTSAGITSVRHSCLLCCMIMRDSPDALLQAEGIACLQQLHMFAPMHVKLAGLVPELQTSVSSFHLVLRRAALSCLRQLSQKEAKDLYGCMTLGGLLEEKPSPVLSSFSAISNKNDMNSFSKSTTSEKLEKKLFSLLDVEMDYQLRRDIEDTLIGMLEATGTSQLSYWFTLLKEVLLVSTSLKTDLTSDSNIVIRNSIQKSSSTNESNSIGGDKLSSINNDDVDIMTVSERNSRVDEENISGSIQPEDNEYEDVDINFKPKQSNQEINQLFTVKIRARCSTRIFAISCLRILISNCARLCNTTFVNDSLPYMKTSVNDDDTTDDSLINSKSLAHFDLAKARILRSQSGKSDWLILYLSDLIRVAFMSATSDSERLRITGLKLMQDVIQRFSLVPDPDYPDHVILEQYQAQVSAALRPAFMNSSLLNSFDNITVAQSSTTNNSVLSGPVQPNPELLSIACQVCSTWLTSGVGRDPEDLRRTQDLLRQAFDKLKLNICTEDHSSNVSAQAQQVESSQWISENSAIVERLSVLAAWAKVYILTAGHNDEQLMDDESDDMMNDESENDNDSDYSMIIKGISIEDITLFVCKPAPYLQSSSCSAASRKFIYHLLSKWIQPILPNLNNLSTQHSSILLSNVNNNYINHNLDLIRGYYARYWPCMTYALALWLTNNELCVEEIDTNLPKNEMSKSARQFFLILGMCAEAMCNPTSKQPISIIHTCLRCILCLLGKPKFRAYLMQSSTEISIELLQILHRLILTRDCVETHLLCLANVIHIMIASNERLIKERDNWLTKESTQNASSMFISPESQNPKNNCMTSSTMLQTTGLIDTQLYEHGDGGYLSKFFDRITNNSNMDYDEFNKTSINCQMNNGIYGGKTFAGLHPERSIVFTCLEIVVCIVARYQSQIVKQFPLSNTKDDVECKNHIIPETTCASDVNAPLVLATALKCLIPLIDLCAPRTLLSTLRLAKQNQNFQSNDCVNSNISVESEINHPSTSQASIHQQECLLPILLDLSKEIAKSILIKPIQCSNVKSNFANNPLQTKKSNEIYCVNNKNSSYNNNINLSIFKPYDLTCQSSNLFTSYLIGEDETEISSTTTNLSVCAVNELLTSVKSCQQSYQQYRFINQFIGWTEQSAELAEVYISLLNKLAVHHYPALSANSPNQDLNVNKYSVHLSQTAEIQPDSSSISSVKEQCNNSVNSNVSQSSTMDIINENTVLNAFTEWYHLISVSLLSILRHEHDNETGVDNSSLPKCCLASAYLVSRICAKCPIQVFKSTNLVNELSELLCRGWYLSPISDNQSNGLMNKDANSLENPLMDISKLFESKLLQNRIICLRSFGLLCNHHESSIRSLFIKTLTPQVFHWLYDLTNIVEMYSSKQQQQQQQQKLNTSPDLFNIQINLNELVLCLNEAFDLLTSIIRIVESSNRQALLLIYLPLLCNLLTNESSVILNRLNYKNNIISITNSLDLIYFIHIITLKHIITIAPCFPNEFRSTFQLLNDFKLRLENAIKFSSPLITTTNNNNNTNHDYNHSKYQLTNNIPFIHNNQTILKHNPQSNLSSIKLKTDFSNYT</sequence>
<dbReference type="Gene3D" id="1.25.10.10">
    <property type="entry name" value="Leucine-rich Repeat Variant"/>
    <property type="match status" value="3"/>
</dbReference>
<evidence type="ECO:0000313" key="4">
    <source>
        <dbReference type="Proteomes" id="UP000050791"/>
    </source>
</evidence>
<dbReference type="Pfam" id="PF20210">
    <property type="entry name" value="Laa1_Sip1_HTR5"/>
    <property type="match status" value="1"/>
</dbReference>
<feature type="compositionally biased region" description="Low complexity" evidence="3">
    <location>
        <begin position="248"/>
        <end position="260"/>
    </location>
</feature>
<name>A0AA85BJT9_9TREM</name>
<evidence type="ECO:0000256" key="1">
    <source>
        <dbReference type="ARBA" id="ARBA00008304"/>
    </source>
</evidence>
<dbReference type="GO" id="GO:0008104">
    <property type="term" value="P:intracellular protein localization"/>
    <property type="evidence" value="ECO:0007669"/>
    <property type="project" value="TreeGrafter"/>
</dbReference>
<dbReference type="GO" id="GO:0016020">
    <property type="term" value="C:membrane"/>
    <property type="evidence" value="ECO:0007669"/>
    <property type="project" value="TreeGrafter"/>
</dbReference>
<feature type="compositionally biased region" description="Polar residues" evidence="3">
    <location>
        <begin position="420"/>
        <end position="437"/>
    </location>
</feature>
<evidence type="ECO:0000313" key="5">
    <source>
        <dbReference type="WBParaSite" id="SMTH1_58870.1"/>
    </source>
</evidence>
<evidence type="ECO:0000256" key="3">
    <source>
        <dbReference type="SAM" id="MobiDB-lite"/>
    </source>
</evidence>